<dbReference type="InterPro" id="IPR042203">
    <property type="entry name" value="Leu/Phe-tRNA_Trfase_C"/>
</dbReference>
<dbReference type="PANTHER" id="PTHR30098">
    <property type="entry name" value="LEUCYL/PHENYLALANYL-TRNA--PROTEIN TRANSFERASE"/>
    <property type="match status" value="1"/>
</dbReference>
<comment type="function">
    <text evidence="8 15">Functions in the N-end rule pathway of protein degradation where it conjugates Leu, Phe and, less efficiently, Met from aminoacyl-tRNAs to the N-termini of proteins containing an N-terminal arginine or lysine.</text>
</comment>
<evidence type="ECO:0000256" key="10">
    <source>
        <dbReference type="ARBA" id="ARBA00066767"/>
    </source>
</evidence>
<dbReference type="FunFam" id="3.30.70.3550:FF:000001">
    <property type="entry name" value="Leucyl/phenylalanyl-tRNA--protein transferase"/>
    <property type="match status" value="1"/>
</dbReference>
<keyword evidence="3 15" id="KW-0808">Transferase</keyword>
<dbReference type="SUPFAM" id="SSF55729">
    <property type="entry name" value="Acyl-CoA N-acyltransferases (Nat)"/>
    <property type="match status" value="1"/>
</dbReference>
<comment type="catalytic activity">
    <reaction evidence="7 15">
        <text>N-terminal L-lysyl-[protein] + L-leucyl-tRNA(Leu) = N-terminal L-leucyl-L-lysyl-[protein] + tRNA(Leu) + H(+)</text>
        <dbReference type="Rhea" id="RHEA:12340"/>
        <dbReference type="Rhea" id="RHEA-COMP:9613"/>
        <dbReference type="Rhea" id="RHEA-COMP:9622"/>
        <dbReference type="Rhea" id="RHEA-COMP:12670"/>
        <dbReference type="Rhea" id="RHEA-COMP:12671"/>
        <dbReference type="ChEBI" id="CHEBI:15378"/>
        <dbReference type="ChEBI" id="CHEBI:65249"/>
        <dbReference type="ChEBI" id="CHEBI:78442"/>
        <dbReference type="ChEBI" id="CHEBI:78494"/>
        <dbReference type="ChEBI" id="CHEBI:133043"/>
        <dbReference type="EC" id="2.3.2.6"/>
    </reaction>
</comment>
<comment type="catalytic activity">
    <reaction evidence="5 15">
        <text>L-phenylalanyl-tRNA(Phe) + an N-terminal L-alpha-aminoacyl-[protein] = an N-terminal L-phenylalanyl-L-alpha-aminoacyl-[protein] + tRNA(Phe)</text>
        <dbReference type="Rhea" id="RHEA:43632"/>
        <dbReference type="Rhea" id="RHEA-COMP:9668"/>
        <dbReference type="Rhea" id="RHEA-COMP:9699"/>
        <dbReference type="Rhea" id="RHEA-COMP:10636"/>
        <dbReference type="Rhea" id="RHEA-COMP:10637"/>
        <dbReference type="ChEBI" id="CHEBI:78442"/>
        <dbReference type="ChEBI" id="CHEBI:78531"/>
        <dbReference type="ChEBI" id="CHEBI:78597"/>
        <dbReference type="ChEBI" id="CHEBI:83561"/>
        <dbReference type="EC" id="2.3.2.6"/>
    </reaction>
</comment>
<evidence type="ECO:0000256" key="4">
    <source>
        <dbReference type="ARBA" id="ARBA00023315"/>
    </source>
</evidence>
<reference evidence="16 17" key="1">
    <citation type="submission" date="2016-12" db="EMBL/GenBank/DDBJ databases">
        <title>Thioflexothrix psekupsii D3 genome sequencing and assembly.</title>
        <authorList>
            <person name="Fomenkov A."/>
            <person name="Vincze T."/>
            <person name="Grabovich M."/>
            <person name="Anton B.P."/>
            <person name="Dubinina G."/>
            <person name="Orlova M."/>
            <person name="Belousova E."/>
            <person name="Roberts R.J."/>
        </authorList>
    </citation>
    <scope>NUCLEOTIDE SEQUENCE [LARGE SCALE GENOMIC DNA]</scope>
    <source>
        <strain evidence="16">D3</strain>
    </source>
</reference>
<dbReference type="RefSeq" id="WP_086488914.1">
    <property type="nucleotide sequence ID" value="NZ_MSLT01000023.1"/>
</dbReference>
<dbReference type="Gene3D" id="3.40.630.70">
    <property type="entry name" value="Leucyl/phenylalanyl-tRNA-protein transferase, C-terminal domain"/>
    <property type="match status" value="1"/>
</dbReference>
<dbReference type="GO" id="GO:0030163">
    <property type="term" value="P:protein catabolic process"/>
    <property type="evidence" value="ECO:0007669"/>
    <property type="project" value="UniProtKB-UniRule"/>
</dbReference>
<evidence type="ECO:0000313" key="16">
    <source>
        <dbReference type="EMBL" id="OUD11998.1"/>
    </source>
</evidence>
<evidence type="ECO:0000256" key="7">
    <source>
        <dbReference type="ARBA" id="ARBA00051538"/>
    </source>
</evidence>
<evidence type="ECO:0000256" key="3">
    <source>
        <dbReference type="ARBA" id="ARBA00022679"/>
    </source>
</evidence>
<dbReference type="InterPro" id="IPR016181">
    <property type="entry name" value="Acyl_CoA_acyltransferase"/>
</dbReference>
<proteinExistence type="inferred from homology"/>
<dbReference type="Gene3D" id="3.30.70.3550">
    <property type="entry name" value="Leucyl/phenylalanyl-tRNA-protein transferase, N-terminal domain"/>
    <property type="match status" value="1"/>
</dbReference>
<comment type="subcellular location">
    <subcellularLocation>
        <location evidence="1 15">Cytoplasm</location>
    </subcellularLocation>
</comment>
<dbReference type="EC" id="2.3.2.6" evidence="10 15"/>
<keyword evidence="17" id="KW-1185">Reference proteome</keyword>
<name>A0A251X4I1_9GAMM</name>
<evidence type="ECO:0000256" key="9">
    <source>
        <dbReference type="ARBA" id="ARBA00061535"/>
    </source>
</evidence>
<evidence type="ECO:0000256" key="1">
    <source>
        <dbReference type="ARBA" id="ARBA00004496"/>
    </source>
</evidence>
<dbReference type="NCBIfam" id="TIGR00667">
    <property type="entry name" value="aat"/>
    <property type="match status" value="1"/>
</dbReference>
<dbReference type="OrthoDB" id="9790282at2"/>
<dbReference type="Proteomes" id="UP000194798">
    <property type="component" value="Unassembled WGS sequence"/>
</dbReference>
<evidence type="ECO:0000256" key="11">
    <source>
        <dbReference type="ARBA" id="ARBA00074372"/>
    </source>
</evidence>
<gene>
    <name evidence="15" type="primary">aat</name>
    <name evidence="16" type="ORF">TPSD3_12720</name>
</gene>
<keyword evidence="2 15" id="KW-0963">Cytoplasm</keyword>
<dbReference type="GO" id="GO:0008914">
    <property type="term" value="F:leucyl-tRNA--protein transferase activity"/>
    <property type="evidence" value="ECO:0007669"/>
    <property type="project" value="UniProtKB-UniRule"/>
</dbReference>
<evidence type="ECO:0000256" key="14">
    <source>
        <dbReference type="ARBA" id="ARBA00083640"/>
    </source>
</evidence>
<dbReference type="PANTHER" id="PTHR30098:SF2">
    <property type="entry name" value="LEUCYL_PHENYLALANYL-TRNA--PROTEIN TRANSFERASE"/>
    <property type="match status" value="1"/>
</dbReference>
<comment type="similarity">
    <text evidence="9 15">Belongs to the L/F-transferase family.</text>
</comment>
<keyword evidence="4 15" id="KW-0012">Acyltransferase</keyword>
<dbReference type="InterPro" id="IPR004616">
    <property type="entry name" value="Leu/Phe-tRNA_Trfase"/>
</dbReference>
<evidence type="ECO:0000256" key="12">
    <source>
        <dbReference type="ARBA" id="ARBA00077136"/>
    </source>
</evidence>
<dbReference type="InterPro" id="IPR042221">
    <property type="entry name" value="Leu/Phe-tRNA_Trfase_N"/>
</dbReference>
<evidence type="ECO:0000256" key="13">
    <source>
        <dbReference type="ARBA" id="ARBA00077165"/>
    </source>
</evidence>
<dbReference type="EMBL" id="MSLT01000023">
    <property type="protein sequence ID" value="OUD11998.1"/>
    <property type="molecule type" value="Genomic_DNA"/>
</dbReference>
<evidence type="ECO:0000256" key="8">
    <source>
        <dbReference type="ARBA" id="ARBA00054043"/>
    </source>
</evidence>
<dbReference type="AlphaFoldDB" id="A0A251X4I1"/>
<dbReference type="Pfam" id="PF03588">
    <property type="entry name" value="Leu_Phe_trans"/>
    <property type="match status" value="1"/>
</dbReference>
<dbReference type="GO" id="GO:0005737">
    <property type="term" value="C:cytoplasm"/>
    <property type="evidence" value="ECO:0007669"/>
    <property type="project" value="UniProtKB-SubCell"/>
</dbReference>
<evidence type="ECO:0000256" key="15">
    <source>
        <dbReference type="HAMAP-Rule" id="MF_00688"/>
    </source>
</evidence>
<evidence type="ECO:0000256" key="2">
    <source>
        <dbReference type="ARBA" id="ARBA00022490"/>
    </source>
</evidence>
<accession>A0A251X4I1</accession>
<evidence type="ECO:0000313" key="17">
    <source>
        <dbReference type="Proteomes" id="UP000194798"/>
    </source>
</evidence>
<evidence type="ECO:0000256" key="6">
    <source>
        <dbReference type="ARBA" id="ARBA00050652"/>
    </source>
</evidence>
<dbReference type="HAMAP" id="MF_00688">
    <property type="entry name" value="Leu_Phe_trans"/>
    <property type="match status" value="1"/>
</dbReference>
<comment type="catalytic activity">
    <reaction evidence="6 15">
        <text>N-terminal L-arginyl-[protein] + L-leucyl-tRNA(Leu) = N-terminal L-leucyl-L-arginyl-[protein] + tRNA(Leu) + H(+)</text>
        <dbReference type="Rhea" id="RHEA:50416"/>
        <dbReference type="Rhea" id="RHEA-COMP:9613"/>
        <dbReference type="Rhea" id="RHEA-COMP:9622"/>
        <dbReference type="Rhea" id="RHEA-COMP:12672"/>
        <dbReference type="Rhea" id="RHEA-COMP:12673"/>
        <dbReference type="ChEBI" id="CHEBI:15378"/>
        <dbReference type="ChEBI" id="CHEBI:64719"/>
        <dbReference type="ChEBI" id="CHEBI:78442"/>
        <dbReference type="ChEBI" id="CHEBI:78494"/>
        <dbReference type="ChEBI" id="CHEBI:133044"/>
        <dbReference type="EC" id="2.3.2.6"/>
    </reaction>
</comment>
<protein>
    <recommendedName>
        <fullName evidence="11 15">Leucyl/phenylalanyl-tRNA--protein transferase</fullName>
        <ecNumber evidence="10 15">2.3.2.6</ecNumber>
    </recommendedName>
    <alternativeName>
        <fullName evidence="12 15">L/F-transferase</fullName>
    </alternativeName>
    <alternativeName>
        <fullName evidence="13 15">Leucyltransferase</fullName>
    </alternativeName>
    <alternativeName>
        <fullName evidence="14 15">Phenyalanyltransferase</fullName>
    </alternativeName>
</protein>
<organism evidence="16 17">
    <name type="scientific">Thioflexithrix psekupsensis</name>
    <dbReference type="NCBI Taxonomy" id="1570016"/>
    <lineage>
        <taxon>Bacteria</taxon>
        <taxon>Pseudomonadati</taxon>
        <taxon>Pseudomonadota</taxon>
        <taxon>Gammaproteobacteria</taxon>
        <taxon>Thiotrichales</taxon>
        <taxon>Thioflexithrix</taxon>
    </lineage>
</organism>
<comment type="caution">
    <text evidence="16">The sequence shown here is derived from an EMBL/GenBank/DDBJ whole genome shotgun (WGS) entry which is preliminary data.</text>
</comment>
<evidence type="ECO:0000256" key="5">
    <source>
        <dbReference type="ARBA" id="ARBA00050607"/>
    </source>
</evidence>
<sequence length="242" mass="27992">MRRPYWIPHNAGPYDFPKVETALDYPDGLLAVGGDLSISRLMVAYRRGIFPWYSDDQPILWWAPSQRMVMFPEELQVSRSLRKTIRKQAFQLTIDQNFRQVMSECAAPRGEDHSGTWITPEMLEAYCRLNEYDFAHSVEAWQDGRLVGGLYGVALGKVFFGESMFSRVTDASKVAYVHLVWQLWRWGYELIDCQVHTKHLESLGASLVPRADYCRLLDYLCDIKSYTGVWQFDPDLLEHGAP</sequence>